<accession>A0A1T0B0T6</accession>
<keyword evidence="2" id="KW-1185">Reference proteome</keyword>
<dbReference type="Proteomes" id="UP000190023">
    <property type="component" value="Unassembled WGS sequence"/>
</dbReference>
<comment type="caution">
    <text evidence="1">The sequence shown here is derived from an EMBL/GenBank/DDBJ whole genome shotgun (WGS) entry which is preliminary data.</text>
</comment>
<name>A0A1T0B0T6_9PAST</name>
<gene>
    <name evidence="1" type="ORF">B0188_06020</name>
</gene>
<dbReference type="AlphaFoldDB" id="A0A1T0B0T6"/>
<evidence type="ECO:0000313" key="2">
    <source>
        <dbReference type="Proteomes" id="UP000190023"/>
    </source>
</evidence>
<proteinExistence type="predicted"/>
<dbReference type="EMBL" id="MUYB01000024">
    <property type="protein sequence ID" value="OOS03820.1"/>
    <property type="molecule type" value="Genomic_DNA"/>
</dbReference>
<evidence type="ECO:0000313" key="1">
    <source>
        <dbReference type="EMBL" id="OOS03820.1"/>
    </source>
</evidence>
<sequence>MKTLNNTEVSQVTGGFFSLDSFFDSSPSWGATIGGAVGSYGGPIGSLVGSAVGHAIETTDYNKMGEDYKNQINDELKNGYIPAD</sequence>
<reference evidence="1 2" key="1">
    <citation type="submission" date="2017-02" db="EMBL/GenBank/DDBJ databases">
        <title>Draft genome sequence of Haemophilus felis CCUG 31170 type strain.</title>
        <authorList>
            <person name="Engstrom-Jakobsson H."/>
            <person name="Salva-Serra F."/>
            <person name="Thorell K."/>
            <person name="Gonzales-Siles L."/>
            <person name="Karlsson R."/>
            <person name="Boulund F."/>
            <person name="Engstrand L."/>
            <person name="Kristiansson E."/>
            <person name="Moore E."/>
        </authorList>
    </citation>
    <scope>NUCLEOTIDE SEQUENCE [LARGE SCALE GENOMIC DNA]</scope>
    <source>
        <strain evidence="1 2">CCUG 31170</strain>
    </source>
</reference>
<protein>
    <submittedName>
        <fullName evidence="1">Uncharacterized protein</fullName>
    </submittedName>
</protein>
<organism evidence="1 2">
    <name type="scientific">[Haemophilus] felis</name>
    <dbReference type="NCBI Taxonomy" id="123822"/>
    <lineage>
        <taxon>Bacteria</taxon>
        <taxon>Pseudomonadati</taxon>
        <taxon>Pseudomonadota</taxon>
        <taxon>Gammaproteobacteria</taxon>
        <taxon>Pasteurellales</taxon>
        <taxon>Pasteurellaceae</taxon>
    </lineage>
</organism>